<dbReference type="InterPro" id="IPR036390">
    <property type="entry name" value="WH_DNA-bd_sf"/>
</dbReference>
<sequence>MPLDASRNPLVLPLLGLLVEQPAHAYDLTARLRDRYGPALSPTRSTVTSLLKALERNGLVAAERSERVGKRPLRTVYEVTGAGVEDMKGKVVGGLRNARVASPDFALAVAYVGILPVEEALSIVDARVERLDEQLGELDPRPEGVAEVHMLEVAYWRTIVTAELGWLTTLAQRMRSGDLDWTGGDR</sequence>
<dbReference type="AlphaFoldDB" id="A0A495XP33"/>
<evidence type="ECO:0000259" key="1">
    <source>
        <dbReference type="Pfam" id="PF03551"/>
    </source>
</evidence>
<dbReference type="InterPro" id="IPR036388">
    <property type="entry name" value="WH-like_DNA-bd_sf"/>
</dbReference>
<dbReference type="EMBL" id="RBXR01000001">
    <property type="protein sequence ID" value="RKT74223.1"/>
    <property type="molecule type" value="Genomic_DNA"/>
</dbReference>
<protein>
    <submittedName>
        <fullName evidence="2">PadR family transcriptional regulator</fullName>
    </submittedName>
</protein>
<accession>A0A495XP33</accession>
<dbReference type="OrthoDB" id="8443918at2"/>
<dbReference type="PANTHER" id="PTHR43252">
    <property type="entry name" value="TRANSCRIPTIONAL REGULATOR YQJI"/>
    <property type="match status" value="1"/>
</dbReference>
<dbReference type="PANTHER" id="PTHR43252:SF6">
    <property type="entry name" value="NEGATIVE TRANSCRIPTION REGULATOR PADR"/>
    <property type="match status" value="1"/>
</dbReference>
<feature type="domain" description="Transcription regulator PadR N-terminal" evidence="1">
    <location>
        <begin position="14"/>
        <end position="87"/>
    </location>
</feature>
<reference evidence="2 3" key="1">
    <citation type="submission" date="2018-10" db="EMBL/GenBank/DDBJ databases">
        <title>Sequencing the genomes of 1000 actinobacteria strains.</title>
        <authorList>
            <person name="Klenk H.-P."/>
        </authorList>
    </citation>
    <scope>NUCLEOTIDE SEQUENCE [LARGE SCALE GENOMIC DNA]</scope>
    <source>
        <strain evidence="2 3">DSM 43911</strain>
    </source>
</reference>
<keyword evidence="3" id="KW-1185">Reference proteome</keyword>
<comment type="caution">
    <text evidence="2">The sequence shown here is derived from an EMBL/GenBank/DDBJ whole genome shotgun (WGS) entry which is preliminary data.</text>
</comment>
<evidence type="ECO:0000313" key="2">
    <source>
        <dbReference type="EMBL" id="RKT74223.1"/>
    </source>
</evidence>
<name>A0A495XP33_9PSEU</name>
<dbReference type="Gene3D" id="1.10.10.10">
    <property type="entry name" value="Winged helix-like DNA-binding domain superfamily/Winged helix DNA-binding domain"/>
    <property type="match status" value="1"/>
</dbReference>
<evidence type="ECO:0000313" key="3">
    <source>
        <dbReference type="Proteomes" id="UP000272729"/>
    </source>
</evidence>
<dbReference type="Proteomes" id="UP000272729">
    <property type="component" value="Unassembled WGS sequence"/>
</dbReference>
<dbReference type="RefSeq" id="WP_121228576.1">
    <property type="nucleotide sequence ID" value="NZ_JBIUBA010000018.1"/>
</dbReference>
<proteinExistence type="predicted"/>
<dbReference type="InterPro" id="IPR005149">
    <property type="entry name" value="Tscrpt_reg_PadR_N"/>
</dbReference>
<organism evidence="2 3">
    <name type="scientific">Saccharothrix variisporea</name>
    <dbReference type="NCBI Taxonomy" id="543527"/>
    <lineage>
        <taxon>Bacteria</taxon>
        <taxon>Bacillati</taxon>
        <taxon>Actinomycetota</taxon>
        <taxon>Actinomycetes</taxon>
        <taxon>Pseudonocardiales</taxon>
        <taxon>Pseudonocardiaceae</taxon>
        <taxon>Saccharothrix</taxon>
    </lineage>
</organism>
<dbReference type="Pfam" id="PF03551">
    <property type="entry name" value="PadR"/>
    <property type="match status" value="1"/>
</dbReference>
<dbReference type="SUPFAM" id="SSF46785">
    <property type="entry name" value="Winged helix' DNA-binding domain"/>
    <property type="match status" value="1"/>
</dbReference>
<gene>
    <name evidence="2" type="ORF">DFJ66_7566</name>
</gene>